<reference evidence="1 2" key="1">
    <citation type="submission" date="2012-02" db="EMBL/GenBank/DDBJ databases">
        <title>Complete Genome Sequence of Cronobacter sakazakii Bacteriophage CR9.</title>
        <authorList>
            <person name="Shin H."/>
            <person name="Lee J.-H."/>
            <person name="Kim Y."/>
            <person name="Ryu S."/>
        </authorList>
    </citation>
    <scope>NUCLEOTIDE SEQUENCE [LARGE SCALE GENOMIC DNA]</scope>
</reference>
<evidence type="ECO:0000313" key="2">
    <source>
        <dbReference type="Proteomes" id="UP000011829"/>
    </source>
</evidence>
<sequence length="81" mass="9536">MKRAFGILFELLGVVARMWWLDLSFHKGKHKDRVEALRARGKGLVEEFHTLSEKLDEEHKESVDRYRKVKAEIDKLNKKGS</sequence>
<dbReference type="GeneID" id="18562887"/>
<name>M1F260_9CAUD</name>
<dbReference type="EMBL" id="JQ691611">
    <property type="protein sequence ID" value="AFH20929.1"/>
    <property type="molecule type" value="Genomic_DNA"/>
</dbReference>
<dbReference type="Proteomes" id="UP000011829">
    <property type="component" value="Segment"/>
</dbReference>
<evidence type="ECO:0000313" key="1">
    <source>
        <dbReference type="EMBL" id="AFH20929.1"/>
    </source>
</evidence>
<dbReference type="RefSeq" id="YP_009015007.1">
    <property type="nucleotide sequence ID" value="NC_023717.1"/>
</dbReference>
<organism evidence="1 2">
    <name type="scientific">Cronobacter phage CR9</name>
    <dbReference type="NCBI Taxonomy" id="1162290"/>
    <lineage>
        <taxon>Viruses</taxon>
        <taxon>Duplodnaviria</taxon>
        <taxon>Heunggongvirae</taxon>
        <taxon>Uroviricota</taxon>
        <taxon>Caudoviricetes</taxon>
        <taxon>Vequintavirinae</taxon>
        <taxon>Certrevirus</taxon>
        <taxon>Certrevirus CR9</taxon>
    </lineage>
</organism>
<protein>
    <submittedName>
        <fullName evidence="1">Uncharacterized protein</fullName>
    </submittedName>
</protein>
<gene>
    <name evidence="1" type="ORF">CR9_045</name>
</gene>
<keyword evidence="2" id="KW-1185">Reference proteome</keyword>
<accession>M1F260</accession>
<proteinExistence type="predicted"/>
<dbReference type="KEGG" id="vg:18562887"/>